<dbReference type="AlphaFoldDB" id="A0AAV7KH31"/>
<keyword evidence="4" id="KW-1185">Reference proteome</keyword>
<reference evidence="3 4" key="1">
    <citation type="journal article" date="2023" name="BMC Biol.">
        <title>The compact genome of the sponge Oopsacas minuta (Hexactinellida) is lacking key metazoan core genes.</title>
        <authorList>
            <person name="Santini S."/>
            <person name="Schenkelaars Q."/>
            <person name="Jourda C."/>
            <person name="Duchesne M."/>
            <person name="Belahbib H."/>
            <person name="Rocher C."/>
            <person name="Selva M."/>
            <person name="Riesgo A."/>
            <person name="Vervoort M."/>
            <person name="Leys S.P."/>
            <person name="Kodjabachian L."/>
            <person name="Le Bivic A."/>
            <person name="Borchiellini C."/>
            <person name="Claverie J.M."/>
            <person name="Renard E."/>
        </authorList>
    </citation>
    <scope>NUCLEOTIDE SEQUENCE [LARGE SCALE GENOMIC DNA]</scope>
    <source>
        <strain evidence="3">SPO-2</strain>
    </source>
</reference>
<evidence type="ECO:0000256" key="1">
    <source>
        <dbReference type="SAM" id="MobiDB-lite"/>
    </source>
</evidence>
<dbReference type="EMBL" id="JAKMXF010000026">
    <property type="protein sequence ID" value="KAI6660726.1"/>
    <property type="molecule type" value="Genomic_DNA"/>
</dbReference>
<dbReference type="InterPro" id="IPR010506">
    <property type="entry name" value="DMAP1-bd"/>
</dbReference>
<dbReference type="PROSITE" id="PS51912">
    <property type="entry name" value="DMAP1_BIND"/>
    <property type="match status" value="1"/>
</dbReference>
<feature type="region of interest" description="Disordered" evidence="1">
    <location>
        <begin position="46"/>
        <end position="71"/>
    </location>
</feature>
<accession>A0AAV7KH31</accession>
<protein>
    <submittedName>
        <fullName evidence="3">Disco-interacting protein 2-like protein C-like isoform X2</fullName>
    </submittedName>
</protein>
<dbReference type="Proteomes" id="UP001165289">
    <property type="component" value="Unassembled WGS sequence"/>
</dbReference>
<proteinExistence type="predicted"/>
<evidence type="ECO:0000259" key="2">
    <source>
        <dbReference type="PROSITE" id="PS51912"/>
    </source>
</evidence>
<feature type="domain" description="DMAP1-binding" evidence="2">
    <location>
        <begin position="6"/>
        <end position="131"/>
    </location>
</feature>
<gene>
    <name evidence="3" type="ORF">LOD99_10281</name>
</gene>
<evidence type="ECO:0000313" key="3">
    <source>
        <dbReference type="EMBL" id="KAI6660726.1"/>
    </source>
</evidence>
<sequence length="202" mass="22231">MAELLDISDLPISVQQSLKVLDDELEEGDITQKGYDKKRKQLLEPFTGYLSKGEEEGKNSPRNQSPIPQSIDLIVDDEDSIGEEFSISIRKDAVQAAMQALRANGPISSKRSIPLNRITEAKTDSGENPSVKINPIPVKSPKPRIAQPSIRITRTSSNGSDDRLVYDEGCVSTALPNTITKQSSQLAGKYDVTLIDRFIFSN</sequence>
<dbReference type="SMART" id="SM01137">
    <property type="entry name" value="DMAP_binding"/>
    <property type="match status" value="1"/>
</dbReference>
<feature type="region of interest" description="Disordered" evidence="1">
    <location>
        <begin position="122"/>
        <end position="144"/>
    </location>
</feature>
<comment type="caution">
    <text evidence="3">The sequence shown here is derived from an EMBL/GenBank/DDBJ whole genome shotgun (WGS) entry which is preliminary data.</text>
</comment>
<dbReference type="Pfam" id="PF06464">
    <property type="entry name" value="DMAP_binding"/>
    <property type="match status" value="1"/>
</dbReference>
<evidence type="ECO:0000313" key="4">
    <source>
        <dbReference type="Proteomes" id="UP001165289"/>
    </source>
</evidence>
<organism evidence="3 4">
    <name type="scientific">Oopsacas minuta</name>
    <dbReference type="NCBI Taxonomy" id="111878"/>
    <lineage>
        <taxon>Eukaryota</taxon>
        <taxon>Metazoa</taxon>
        <taxon>Porifera</taxon>
        <taxon>Hexactinellida</taxon>
        <taxon>Hexasterophora</taxon>
        <taxon>Lyssacinosida</taxon>
        <taxon>Leucopsacidae</taxon>
        <taxon>Oopsacas</taxon>
    </lineage>
</organism>
<name>A0AAV7KH31_9METZ</name>